<dbReference type="STRING" id="574650.SAMN04487966_102252"/>
<dbReference type="RefSeq" id="WP_091694709.1">
    <property type="nucleotide sequence ID" value="NZ_FPCG01000002.1"/>
</dbReference>
<comment type="pathway">
    <text evidence="6">Amino-acid biosynthesis; L-lysine biosynthesis via DAP pathway; L-lysine from DL-2,6-diaminopimelate: step 1/1.</text>
</comment>
<dbReference type="Pfam" id="PF00278">
    <property type="entry name" value="Orn_DAP_Arg_deC"/>
    <property type="match status" value="1"/>
</dbReference>
<dbReference type="SUPFAM" id="SSF51419">
    <property type="entry name" value="PLP-binding barrel"/>
    <property type="match status" value="1"/>
</dbReference>
<dbReference type="CDD" id="cd06828">
    <property type="entry name" value="PLPDE_III_DapDC"/>
    <property type="match status" value="1"/>
</dbReference>
<comment type="subunit">
    <text evidence="6">Homodimer.</text>
</comment>
<dbReference type="InterPro" id="IPR000183">
    <property type="entry name" value="Orn/DAP/Arg_de-COase"/>
</dbReference>
<dbReference type="InterPro" id="IPR009006">
    <property type="entry name" value="Ala_racemase/Decarboxylase_C"/>
</dbReference>
<comment type="function">
    <text evidence="6">Specifically catalyzes the decarboxylation of meso-diaminopimelate (meso-DAP) to L-lysine.</text>
</comment>
<evidence type="ECO:0000256" key="2">
    <source>
        <dbReference type="ARBA" id="ARBA00022793"/>
    </source>
</evidence>
<feature type="binding site" evidence="6">
    <location>
        <position position="391"/>
    </location>
    <ligand>
        <name>substrate</name>
    </ligand>
</feature>
<dbReference type="PANTHER" id="PTHR43727">
    <property type="entry name" value="DIAMINOPIMELATE DECARBOXYLASE"/>
    <property type="match status" value="1"/>
</dbReference>
<keyword evidence="5 6" id="KW-0456">Lyase</keyword>
<proteinExistence type="inferred from homology"/>
<evidence type="ECO:0000313" key="11">
    <source>
        <dbReference type="Proteomes" id="UP000198881"/>
    </source>
</evidence>
<evidence type="ECO:0000259" key="9">
    <source>
        <dbReference type="Pfam" id="PF02784"/>
    </source>
</evidence>
<dbReference type="InterPro" id="IPR029066">
    <property type="entry name" value="PLP-binding_barrel"/>
</dbReference>
<evidence type="ECO:0000256" key="3">
    <source>
        <dbReference type="ARBA" id="ARBA00022898"/>
    </source>
</evidence>
<dbReference type="EMBL" id="FPCG01000002">
    <property type="protein sequence ID" value="SFV21235.1"/>
    <property type="molecule type" value="Genomic_DNA"/>
</dbReference>
<evidence type="ECO:0000256" key="6">
    <source>
        <dbReference type="HAMAP-Rule" id="MF_02120"/>
    </source>
</evidence>
<dbReference type="EC" id="4.1.1.20" evidence="6"/>
<comment type="cofactor">
    <cofactor evidence="1 6 7">
        <name>pyridoxal 5'-phosphate</name>
        <dbReference type="ChEBI" id="CHEBI:597326"/>
    </cofactor>
</comment>
<evidence type="ECO:0000313" key="10">
    <source>
        <dbReference type="EMBL" id="SFV21235.1"/>
    </source>
</evidence>
<dbReference type="SUPFAM" id="SSF50621">
    <property type="entry name" value="Alanine racemase C-terminal domain-like"/>
    <property type="match status" value="1"/>
</dbReference>
<keyword evidence="4 6" id="KW-0457">Lysine biosynthesis</keyword>
<dbReference type="HAMAP" id="MF_02120">
    <property type="entry name" value="LysA"/>
    <property type="match status" value="1"/>
</dbReference>
<organism evidence="10 11">
    <name type="scientific">Micrococcus terreus</name>
    <dbReference type="NCBI Taxonomy" id="574650"/>
    <lineage>
        <taxon>Bacteria</taxon>
        <taxon>Bacillati</taxon>
        <taxon>Actinomycetota</taxon>
        <taxon>Actinomycetes</taxon>
        <taxon>Micrococcales</taxon>
        <taxon>Micrococcaceae</taxon>
        <taxon>Micrococcus</taxon>
    </lineage>
</organism>
<dbReference type="PRINTS" id="PR01181">
    <property type="entry name" value="DAPDCRBXLASE"/>
</dbReference>
<evidence type="ECO:0000256" key="5">
    <source>
        <dbReference type="ARBA" id="ARBA00023239"/>
    </source>
</evidence>
<feature type="binding site" evidence="6">
    <location>
        <position position="302"/>
    </location>
    <ligand>
        <name>pyridoxal 5'-phosphate</name>
        <dbReference type="ChEBI" id="CHEBI:597326"/>
    </ligand>
</feature>
<name>A0A1I7MH39_9MICC</name>
<feature type="domain" description="Orn/DAP/Arg decarboxylase 2 N-terminal" evidence="9">
    <location>
        <begin position="240"/>
        <end position="350"/>
    </location>
</feature>
<gene>
    <name evidence="6" type="primary">lysA</name>
    <name evidence="10" type="ORF">SAMN04487966_102252</name>
</gene>
<dbReference type="InterPro" id="IPR002986">
    <property type="entry name" value="DAP_deCOOHase_LysA"/>
</dbReference>
<evidence type="ECO:0000256" key="1">
    <source>
        <dbReference type="ARBA" id="ARBA00001933"/>
    </source>
</evidence>
<sequence length="494" mass="52495">MAAHTASPLAPDWLQVPEDGNALDPVIFSSGVSRHDDGQLAVQGIPASQLAADYGTPLLVVDEDDFRARARSFRDAFDAAFEDLCGGVDVYYAGKSFLVTPVARWIAEEGLCLDTASGGELAVALRAGVDPARIGLHGNNKSDGELRRALEVGVGRIVVDSLDELTRLAELAQEAGLTAPVMLRLTPGVHAHTHEFIATAHEDQKFGLSMADSSFTEGQDPDLSADAQRMDGPIPGKSPAAQAVAQALAAPSIELRGLHCHIGSQIFEADGFALAAERLLTFLAAIRQDHGVELEELDLGGGHGIAYTSADEPRAPEQIATALAAVVRAVCERLQMRCPRISIEPGRAISGPAGLSLYTVGVRKTVAVDHADGTFPRRYVAVDGGMSDNPRPVLYDADYTAVLASRTTEATPVLSRVVGKHCESGDIVVRDAYLPEDLQRGDLLAVPATGAYCHALSSNYNLLTRPAVVAVKDGVSRLIIRRETEDDLFARETE</sequence>
<dbReference type="Proteomes" id="UP000198881">
    <property type="component" value="Unassembled WGS sequence"/>
</dbReference>
<dbReference type="Gene3D" id="2.40.37.10">
    <property type="entry name" value="Lyase, Ornithine Decarboxylase, Chain A, domain 1"/>
    <property type="match status" value="1"/>
</dbReference>
<comment type="similarity">
    <text evidence="6">Belongs to the Orn/Lys/Arg decarboxylase class-II family. LysA subfamily.</text>
</comment>
<feature type="binding site" evidence="6">
    <location>
        <position position="452"/>
    </location>
    <ligand>
        <name>substrate</name>
    </ligand>
</feature>
<feature type="binding site" evidence="6">
    <location>
        <position position="347"/>
    </location>
    <ligand>
        <name>substrate</name>
    </ligand>
</feature>
<comment type="catalytic activity">
    <reaction evidence="6">
        <text>meso-2,6-diaminopimelate + H(+) = L-lysine + CO2</text>
        <dbReference type="Rhea" id="RHEA:15101"/>
        <dbReference type="ChEBI" id="CHEBI:15378"/>
        <dbReference type="ChEBI" id="CHEBI:16526"/>
        <dbReference type="ChEBI" id="CHEBI:32551"/>
        <dbReference type="ChEBI" id="CHEBI:57791"/>
        <dbReference type="EC" id="4.1.1.20"/>
    </reaction>
</comment>
<keyword evidence="11" id="KW-1185">Reference proteome</keyword>
<feature type="binding site" evidence="6">
    <location>
        <position position="395"/>
    </location>
    <ligand>
        <name>substrate</name>
    </ligand>
</feature>
<dbReference type="GO" id="GO:0008836">
    <property type="term" value="F:diaminopimelate decarboxylase activity"/>
    <property type="evidence" value="ECO:0007669"/>
    <property type="project" value="UniProtKB-UniRule"/>
</dbReference>
<feature type="binding site" evidence="6">
    <location>
        <position position="452"/>
    </location>
    <ligand>
        <name>pyridoxal 5'-phosphate</name>
        <dbReference type="ChEBI" id="CHEBI:597326"/>
    </ligand>
</feature>
<evidence type="ECO:0000259" key="8">
    <source>
        <dbReference type="Pfam" id="PF00278"/>
    </source>
</evidence>
<dbReference type="PRINTS" id="PR01179">
    <property type="entry name" value="ODADCRBXLASE"/>
</dbReference>
<dbReference type="PROSITE" id="PS00878">
    <property type="entry name" value="ODR_DC_2_1"/>
    <property type="match status" value="1"/>
</dbReference>
<dbReference type="GO" id="GO:0030170">
    <property type="term" value="F:pyridoxal phosphate binding"/>
    <property type="evidence" value="ECO:0007669"/>
    <property type="project" value="UniProtKB-UniRule"/>
</dbReference>
<dbReference type="PANTHER" id="PTHR43727:SF2">
    <property type="entry name" value="GROUP IV DECARBOXYLASE"/>
    <property type="match status" value="1"/>
</dbReference>
<feature type="modified residue" description="N6-(pyridoxal phosphate)lysine" evidence="6 7">
    <location>
        <position position="95"/>
    </location>
</feature>
<keyword evidence="6" id="KW-0028">Amino-acid biosynthesis</keyword>
<evidence type="ECO:0000256" key="4">
    <source>
        <dbReference type="ARBA" id="ARBA00023154"/>
    </source>
</evidence>
<dbReference type="AlphaFoldDB" id="A0A1I7MH39"/>
<keyword evidence="3 6" id="KW-0663">Pyridoxal phosphate</keyword>
<dbReference type="InterPro" id="IPR022653">
    <property type="entry name" value="De-COase2_pyr-phos_BS"/>
</dbReference>
<feature type="domain" description="Orn/DAP/Arg decarboxylase 2 N-terminal" evidence="9">
    <location>
        <begin position="70"/>
        <end position="211"/>
    </location>
</feature>
<protein>
    <recommendedName>
        <fullName evidence="6">Diaminopimelate decarboxylase</fullName>
        <shortName evidence="6">DAP decarboxylase</shortName>
        <shortName evidence="6">DAPDC</shortName>
        <ecNumber evidence="6">4.1.1.20</ecNumber>
    </recommendedName>
</protein>
<dbReference type="InterPro" id="IPR022644">
    <property type="entry name" value="De-COase2_N"/>
</dbReference>
<evidence type="ECO:0000256" key="7">
    <source>
        <dbReference type="PIRSR" id="PIRSR600183-50"/>
    </source>
</evidence>
<feature type="binding site" evidence="6">
    <location>
        <begin position="344"/>
        <end position="347"/>
    </location>
    <ligand>
        <name>pyridoxal 5'-phosphate</name>
        <dbReference type="ChEBI" id="CHEBI:597326"/>
    </ligand>
</feature>
<accession>A0A1I7MH39</accession>
<dbReference type="Pfam" id="PF02784">
    <property type="entry name" value="Orn_Arg_deC_N"/>
    <property type="match status" value="2"/>
</dbReference>
<dbReference type="GO" id="GO:0009089">
    <property type="term" value="P:lysine biosynthetic process via diaminopimelate"/>
    <property type="evidence" value="ECO:0007669"/>
    <property type="project" value="UniProtKB-UniRule"/>
</dbReference>
<dbReference type="InterPro" id="IPR022643">
    <property type="entry name" value="De-COase2_C"/>
</dbReference>
<feature type="binding site" evidence="6">
    <location>
        <position position="423"/>
    </location>
    <ligand>
        <name>substrate</name>
    </ligand>
</feature>
<dbReference type="Gene3D" id="3.20.20.10">
    <property type="entry name" value="Alanine racemase"/>
    <property type="match status" value="1"/>
</dbReference>
<reference evidence="10 11" key="1">
    <citation type="submission" date="2016-10" db="EMBL/GenBank/DDBJ databases">
        <authorList>
            <person name="de Groot N.N."/>
        </authorList>
    </citation>
    <scope>NUCLEOTIDE SEQUENCE [LARGE SCALE GENOMIC DNA]</scope>
    <source>
        <strain evidence="10 11">CGMCC 1.7054</strain>
    </source>
</reference>
<feature type="active site" description="Proton donor" evidence="7">
    <location>
        <position position="422"/>
    </location>
</feature>
<feature type="domain" description="Orn/DAP/Arg decarboxylase 2 C-terminal" evidence="8">
    <location>
        <begin position="352"/>
        <end position="450"/>
    </location>
</feature>
<dbReference type="UniPathway" id="UPA00034">
    <property type="reaction ID" value="UER00027"/>
</dbReference>
<dbReference type="OrthoDB" id="9802241at2"/>
<keyword evidence="2 6" id="KW-0210">Decarboxylase</keyword>